<evidence type="ECO:0000313" key="1">
    <source>
        <dbReference type="EMBL" id="QRX38786.1"/>
    </source>
</evidence>
<keyword evidence="1" id="KW-0614">Plasmid</keyword>
<dbReference type="AlphaFoldDB" id="A0A8B5RU91"/>
<proteinExistence type="predicted"/>
<dbReference type="RefSeq" id="WP_029376503.1">
    <property type="nucleotide sequence ID" value="NZ_CP090986.1"/>
</dbReference>
<organism evidence="1">
    <name type="scientific">Staphylococcus epidermidis</name>
    <dbReference type="NCBI Taxonomy" id="1282"/>
    <lineage>
        <taxon>Bacteria</taxon>
        <taxon>Bacillati</taxon>
        <taxon>Bacillota</taxon>
        <taxon>Bacilli</taxon>
        <taxon>Bacillales</taxon>
        <taxon>Staphylococcaceae</taxon>
        <taxon>Staphylococcus</taxon>
    </lineage>
</organism>
<accession>A0A8B5RU91</accession>
<reference evidence="1" key="1">
    <citation type="submission" date="2020-12" db="EMBL/GenBank/DDBJ databases">
        <title>Staphylococcus epidermidis phages transfer antimicrobial-resistance plasmids and enable chromosomal island mobilization.</title>
        <authorList>
            <person name="Fisarova L."/>
            <person name="Botka T."/>
            <person name="Du X."/>
            <person name="Maslanova I."/>
            <person name="Bardy P."/>
            <person name="Pantucek R."/>
            <person name="Muhlenbruch L."/>
            <person name="Benesik M."/>
            <person name="Winstel V."/>
            <person name="Larsen J."/>
            <person name="Rosenstein R."/>
            <person name="Peschel A."/>
            <person name="Doskar J."/>
        </authorList>
    </citation>
    <scope>NUCLEOTIDE SEQUENCE</scope>
    <source>
        <strain evidence="1">SE456</strain>
        <plasmid evidence="1">pSE456_1</plasmid>
    </source>
</reference>
<name>A0A8B5RU91_STAEP</name>
<sequence>MKEYIKWFLEVVLGKSYKDISTIELWQIEKKSVQRNEGITNIKRVNILEKQMSIYDNSMM</sequence>
<protein>
    <submittedName>
        <fullName evidence="1">Uncharacterized protein</fullName>
    </submittedName>
</protein>
<dbReference type="EMBL" id="MW364978">
    <property type="protein sequence ID" value="QRX38786.1"/>
    <property type="molecule type" value="Genomic_DNA"/>
</dbReference>
<geneLocation type="plasmid" evidence="1">
    <name>pSE456_1</name>
</geneLocation>